<gene>
    <name evidence="2" type="ORF">EV675_5363</name>
</gene>
<dbReference type="Proteomes" id="UP000292445">
    <property type="component" value="Unassembled WGS sequence"/>
</dbReference>
<dbReference type="EMBL" id="SGXC01000003">
    <property type="protein sequence ID" value="RZS78706.1"/>
    <property type="molecule type" value="Genomic_DNA"/>
</dbReference>
<feature type="region of interest" description="Disordered" evidence="1">
    <location>
        <begin position="1"/>
        <end position="22"/>
    </location>
</feature>
<dbReference type="OrthoDB" id="5296742at2"/>
<dbReference type="RefSeq" id="WP_130361626.1">
    <property type="nucleotide sequence ID" value="NZ_SGXC01000003.1"/>
</dbReference>
<comment type="caution">
    <text evidence="2">The sequence shown here is derived from an EMBL/GenBank/DDBJ whole genome shotgun (WGS) entry which is preliminary data.</text>
</comment>
<evidence type="ECO:0000256" key="1">
    <source>
        <dbReference type="SAM" id="MobiDB-lite"/>
    </source>
</evidence>
<feature type="region of interest" description="Disordered" evidence="1">
    <location>
        <begin position="108"/>
        <end position="133"/>
    </location>
</feature>
<evidence type="ECO:0000313" key="2">
    <source>
        <dbReference type="EMBL" id="RZS78706.1"/>
    </source>
</evidence>
<keyword evidence="3" id="KW-1185">Reference proteome</keyword>
<evidence type="ECO:0008006" key="4">
    <source>
        <dbReference type="Google" id="ProtNLM"/>
    </source>
</evidence>
<proteinExistence type="predicted"/>
<evidence type="ECO:0000313" key="3">
    <source>
        <dbReference type="Proteomes" id="UP000292445"/>
    </source>
</evidence>
<dbReference type="AlphaFoldDB" id="A0A4Q7N999"/>
<sequence length="425" mass="44851">MVADTRQTQPVSGVSPTQSWERYREDAREAVLARLLNVSGGNAAGGARPPGATGLPHGLVRATVLQANSDTEALVNIAGKPYLINTRQALSPGVTVVLRLLDDRTFLHGQDGGRIGGPRSPGEGGGRGQGPLALATADTESVSPDQATRAVRGVSPVPMPSLAELKLETGDTKVMLSGSARLLLALVDETGGTQRSVPLDALRIPAGTPPDEAARQIRQAVQQSGLFYEAHLQEWREGRLPIEALRAEPQAALSPAPQARDQAPPTGSPAPSADPATPEQNAAKGLQAALAAIPPDVRQVVHDQIAALASGRLFLQGAWAEQPFTLEIQPDEGKGADAELPRTWRVRISIQTRHLGTMQVDVALDGTDTRIAIQPDTRTLRGQRLRDLQARLTAGGLDLQQALDGQGLRMSDLKIATASRSPART</sequence>
<protein>
    <recommendedName>
        <fullName evidence="4">Flagellar hook-length control protein FliK</fullName>
    </recommendedName>
</protein>
<accession>A0A4Q7N999</accession>
<reference evidence="2 3" key="1">
    <citation type="submission" date="2019-02" db="EMBL/GenBank/DDBJ databases">
        <title>Genomic Encyclopedia of Type Strains, Phase IV (KMG-IV): sequencing the most valuable type-strain genomes for metagenomic binning, comparative biology and taxonomic classification.</title>
        <authorList>
            <person name="Goeker M."/>
        </authorList>
    </citation>
    <scope>NUCLEOTIDE SEQUENCE [LARGE SCALE GENOMIC DNA]</scope>
    <source>
        <strain evidence="2 3">K24</strain>
    </source>
</reference>
<organism evidence="2 3">
    <name type="scientific">Pigmentiphaga kullae</name>
    <dbReference type="NCBI Taxonomy" id="151784"/>
    <lineage>
        <taxon>Bacteria</taxon>
        <taxon>Pseudomonadati</taxon>
        <taxon>Pseudomonadota</taxon>
        <taxon>Betaproteobacteria</taxon>
        <taxon>Burkholderiales</taxon>
        <taxon>Alcaligenaceae</taxon>
        <taxon>Pigmentiphaga</taxon>
    </lineage>
</organism>
<feature type="region of interest" description="Disordered" evidence="1">
    <location>
        <begin position="251"/>
        <end position="283"/>
    </location>
</feature>
<name>A0A4Q7N999_9BURK</name>
<feature type="compositionally biased region" description="Polar residues" evidence="1">
    <location>
        <begin position="1"/>
        <end position="20"/>
    </location>
</feature>